<evidence type="ECO:0000256" key="1">
    <source>
        <dbReference type="SAM" id="Phobius"/>
    </source>
</evidence>
<keyword evidence="1" id="KW-0812">Transmembrane</keyword>
<reference evidence="2 3" key="2">
    <citation type="submission" date="2013-02" db="EMBL/GenBank/DDBJ databases">
        <title>The Genome Sequence of Plasmodium falciparum CAMP/Malaysia.</title>
        <authorList>
            <consortium name="The Broad Institute Genome Sequencing Platform"/>
            <consortium name="The Broad Institute Genome Sequencing Center for Infectious Disease"/>
            <person name="Neafsey D."/>
            <person name="Cheeseman I."/>
            <person name="Volkman S."/>
            <person name="Adams J."/>
            <person name="Walker B."/>
            <person name="Young S.K."/>
            <person name="Zeng Q."/>
            <person name="Gargeya S."/>
            <person name="Fitzgerald M."/>
            <person name="Haas B."/>
            <person name="Abouelleil A."/>
            <person name="Alvarado L."/>
            <person name="Arachchi H.M."/>
            <person name="Berlin A.M."/>
            <person name="Chapman S.B."/>
            <person name="Dewar J."/>
            <person name="Goldberg J."/>
            <person name="Griggs A."/>
            <person name="Gujja S."/>
            <person name="Hansen M."/>
            <person name="Howarth C."/>
            <person name="Imamovic A."/>
            <person name="Larimer J."/>
            <person name="McCowan C."/>
            <person name="Murphy C."/>
            <person name="Neiman D."/>
            <person name="Pearson M."/>
            <person name="Priest M."/>
            <person name="Roberts A."/>
            <person name="Saif S."/>
            <person name="Shea T."/>
            <person name="Sisk P."/>
            <person name="Sykes S."/>
            <person name="Wortman J."/>
            <person name="Nusbaum C."/>
            <person name="Birren B."/>
        </authorList>
    </citation>
    <scope>NUCLEOTIDE SEQUENCE [LARGE SCALE GENOMIC DNA]</scope>
    <source>
        <strain evidence="2 3">CAMP/Malaysia</strain>
    </source>
</reference>
<evidence type="ECO:0000313" key="3">
    <source>
        <dbReference type="Proteomes" id="UP000030694"/>
    </source>
</evidence>
<reference evidence="2 3" key="1">
    <citation type="submission" date="2013-02" db="EMBL/GenBank/DDBJ databases">
        <title>The Genome Annotation of Plasmodium falciparum CAMP/Malaysia.</title>
        <authorList>
            <consortium name="The Broad Institute Genome Sequencing Platform"/>
            <consortium name="The Broad Institute Genome Sequencing Center for Infectious Disease"/>
            <person name="Neafsey D."/>
            <person name="Hoffman S."/>
            <person name="Volkman S."/>
            <person name="Rosenthal P."/>
            <person name="Walker B."/>
            <person name="Young S.K."/>
            <person name="Zeng Q."/>
            <person name="Gargeya S."/>
            <person name="Fitzgerald M."/>
            <person name="Haas B."/>
            <person name="Abouelleil A."/>
            <person name="Allen A.W."/>
            <person name="Alvarado L."/>
            <person name="Arachchi H.M."/>
            <person name="Berlin A.M."/>
            <person name="Chapman S.B."/>
            <person name="Gainer-Dewar J."/>
            <person name="Goldberg J."/>
            <person name="Griggs A."/>
            <person name="Gujja S."/>
            <person name="Hansen M."/>
            <person name="Howarth C."/>
            <person name="Imamovic A."/>
            <person name="Ireland A."/>
            <person name="Larimer J."/>
            <person name="McCowan C."/>
            <person name="Murphy C."/>
            <person name="Pearson M."/>
            <person name="Poon T.W."/>
            <person name="Priest M."/>
            <person name="Roberts A."/>
            <person name="Saif S."/>
            <person name="Shea T."/>
            <person name="Sisk P."/>
            <person name="Sykes S."/>
            <person name="Wortman J."/>
            <person name="Nusbaum C."/>
            <person name="Birren B."/>
        </authorList>
    </citation>
    <scope>NUCLEOTIDE SEQUENCE [LARGE SCALE GENOMIC DNA]</scope>
    <source>
        <strain evidence="2 3">CAMP/Malaysia</strain>
    </source>
</reference>
<dbReference type="EMBL" id="KI927543">
    <property type="protein sequence ID" value="ETW59556.1"/>
    <property type="molecule type" value="Genomic_DNA"/>
</dbReference>
<gene>
    <name evidence="2" type="ORF">PFMC_04580</name>
</gene>
<accession>A0A024X434</accession>
<organism evidence="2 3">
    <name type="scientific">Plasmodium falciparum (isolate Camp / Malaysia)</name>
    <dbReference type="NCBI Taxonomy" id="5835"/>
    <lineage>
        <taxon>Eukaryota</taxon>
        <taxon>Sar</taxon>
        <taxon>Alveolata</taxon>
        <taxon>Apicomplexa</taxon>
        <taxon>Aconoidasida</taxon>
        <taxon>Haemosporida</taxon>
        <taxon>Plasmodiidae</taxon>
        <taxon>Plasmodium</taxon>
        <taxon>Plasmodium (Laverania)</taxon>
    </lineage>
</organism>
<sequence>MKIVFLLYNSYFIFLHLVFLYSGFPSKDTIIYIYNYKKKHIFSNINKMKNTFSPSTAFLNDNNINIEIEYSNNVNKNNFFEILKEQS</sequence>
<keyword evidence="1" id="KW-1133">Transmembrane helix</keyword>
<dbReference type="Proteomes" id="UP000030694">
    <property type="component" value="Unassembled WGS sequence"/>
</dbReference>
<keyword evidence="1" id="KW-0472">Membrane</keyword>
<evidence type="ECO:0000313" key="2">
    <source>
        <dbReference type="EMBL" id="ETW59556.1"/>
    </source>
</evidence>
<name>A0A024X434_PLAFC</name>
<dbReference type="AlphaFoldDB" id="A0A024X434"/>
<feature type="transmembrane region" description="Helical" evidence="1">
    <location>
        <begin position="6"/>
        <end position="24"/>
    </location>
</feature>
<proteinExistence type="predicted"/>
<protein>
    <submittedName>
        <fullName evidence="2">Uncharacterized protein</fullName>
    </submittedName>
</protein>